<evidence type="ECO:0000313" key="5">
    <source>
        <dbReference type="Proteomes" id="UP000504628"/>
    </source>
</evidence>
<dbReference type="Gene3D" id="3.80.10.10">
    <property type="entry name" value="Ribonuclease Inhibitor"/>
    <property type="match status" value="1"/>
</dbReference>
<dbReference type="SUPFAM" id="SSF52075">
    <property type="entry name" value="Outer arm dynein light chain 1"/>
    <property type="match status" value="1"/>
</dbReference>
<keyword evidence="1" id="KW-0433">Leucine-rich repeat</keyword>
<feature type="compositionally biased region" description="Low complexity" evidence="4">
    <location>
        <begin position="7"/>
        <end position="25"/>
    </location>
</feature>
<reference evidence="6" key="1">
    <citation type="submission" date="2025-08" db="UniProtKB">
        <authorList>
            <consortium name="RefSeq"/>
        </authorList>
    </citation>
    <scope>IDENTIFICATION</scope>
    <source>
        <tissue evidence="6">Muscle</tissue>
    </source>
</reference>
<proteinExistence type="predicted"/>
<protein>
    <submittedName>
        <fullName evidence="6">Leucine-rich repeat-containing protein 27 isoform X1</fullName>
    </submittedName>
</protein>
<dbReference type="RefSeq" id="XP_028368476.2">
    <property type="nucleotide sequence ID" value="XM_028512675.2"/>
</dbReference>
<dbReference type="GO" id="GO:0005737">
    <property type="term" value="C:cytoplasm"/>
    <property type="evidence" value="ECO:0007669"/>
    <property type="project" value="TreeGrafter"/>
</dbReference>
<dbReference type="CTD" id="80313"/>
<feature type="compositionally biased region" description="Basic and acidic residues" evidence="4">
    <location>
        <begin position="457"/>
        <end position="473"/>
    </location>
</feature>
<dbReference type="PROSITE" id="PS51450">
    <property type="entry name" value="LRR"/>
    <property type="match status" value="2"/>
</dbReference>
<dbReference type="OrthoDB" id="2021138at2759"/>
<dbReference type="PANTHER" id="PTHR48051">
    <property type="match status" value="1"/>
</dbReference>
<feature type="compositionally biased region" description="Basic and acidic residues" evidence="4">
    <location>
        <begin position="199"/>
        <end position="209"/>
    </location>
</feature>
<evidence type="ECO:0000256" key="1">
    <source>
        <dbReference type="ARBA" id="ARBA00022614"/>
    </source>
</evidence>
<dbReference type="Proteomes" id="UP000504628">
    <property type="component" value="Chromosome 5"/>
</dbReference>
<gene>
    <name evidence="6" type="primary">LRRC27</name>
</gene>
<dbReference type="InParanoid" id="A0A6J2LMC7"/>
<sequence length="480" mass="53282">MEGTGAGAAAAPDSSAASESSAAPAGSPPASPSTDSPGKVPGILFSSLPVLDLSQNGLQHLGDVLKIPTLKQLHLQRNALRAIPPDFFQLLPSLTWLDLRHNRIEALPPGVGSHRCLKTLLLERNPIKTLPVELGNVRTLRALNLRCCPVEFPPQLVVQKGPAAILSFLRACATEPAPRATLPPEKTAPSQSQSQPPHPRWDSPKEHPPNIETTDSQEPEETWLPEAPELSEPRRCTRSGEDWPTEEELRRFWKLRQEIVEKEQAEVLENQLLAVELPPNLRAMLRGGREEARPSPRQALRRTAPSFRGALPSLASAYLAASWAGQLEERRASALRELQEKQALMEQRRRDQRVLQQWREQAQVLRRKEELGRLRPPRRTLVASEGPFATDLPDKARALAHPPGQRVHGKERPLRGGDTLRAGHQGALEDRLRRHLWQVRERRPVFGGTVPLGAIRKAAEDPEIARKLQDEAVKQNPGPP</sequence>
<name>A0A6J2LMC7_9CHIR</name>
<dbReference type="InterPro" id="IPR003591">
    <property type="entry name" value="Leu-rich_rpt_typical-subtyp"/>
</dbReference>
<dbReference type="InterPro" id="IPR050216">
    <property type="entry name" value="LRR_domain-containing"/>
</dbReference>
<feature type="region of interest" description="Disordered" evidence="4">
    <location>
        <begin position="178"/>
        <end position="243"/>
    </location>
</feature>
<keyword evidence="2" id="KW-0677">Repeat</keyword>
<feature type="region of interest" description="Disordered" evidence="4">
    <location>
        <begin position="1"/>
        <end position="39"/>
    </location>
</feature>
<keyword evidence="5" id="KW-1185">Reference proteome</keyword>
<dbReference type="AlphaFoldDB" id="A0A6J2LMC7"/>
<dbReference type="FunCoup" id="A0A6J2LMC7">
    <property type="interactions" value="1234"/>
</dbReference>
<accession>A0A6J2LMC7</accession>
<feature type="region of interest" description="Disordered" evidence="4">
    <location>
        <begin position="394"/>
        <end position="421"/>
    </location>
</feature>
<dbReference type="PANTHER" id="PTHR48051:SF35">
    <property type="entry name" value="LEUCINE-RICH REPEAT-CONTAINING PROTEIN 27"/>
    <property type="match status" value="1"/>
</dbReference>
<evidence type="ECO:0000256" key="3">
    <source>
        <dbReference type="SAM" id="Coils"/>
    </source>
</evidence>
<organism evidence="5 6">
    <name type="scientific">Phyllostomus discolor</name>
    <name type="common">pale spear-nosed bat</name>
    <dbReference type="NCBI Taxonomy" id="89673"/>
    <lineage>
        <taxon>Eukaryota</taxon>
        <taxon>Metazoa</taxon>
        <taxon>Chordata</taxon>
        <taxon>Craniata</taxon>
        <taxon>Vertebrata</taxon>
        <taxon>Euteleostomi</taxon>
        <taxon>Mammalia</taxon>
        <taxon>Eutheria</taxon>
        <taxon>Laurasiatheria</taxon>
        <taxon>Chiroptera</taxon>
        <taxon>Yangochiroptera</taxon>
        <taxon>Phyllostomidae</taxon>
        <taxon>Phyllostominae</taxon>
        <taxon>Phyllostomus</taxon>
    </lineage>
</organism>
<dbReference type="InterPro" id="IPR001611">
    <property type="entry name" value="Leu-rich_rpt"/>
</dbReference>
<dbReference type="Pfam" id="PF13855">
    <property type="entry name" value="LRR_8"/>
    <property type="match status" value="1"/>
</dbReference>
<feature type="compositionally biased region" description="Basic and acidic residues" evidence="4">
    <location>
        <begin position="231"/>
        <end position="243"/>
    </location>
</feature>
<feature type="region of interest" description="Disordered" evidence="4">
    <location>
        <begin position="457"/>
        <end position="480"/>
    </location>
</feature>
<feature type="coiled-coil region" evidence="3">
    <location>
        <begin position="324"/>
        <end position="368"/>
    </location>
</feature>
<dbReference type="InterPro" id="IPR032675">
    <property type="entry name" value="LRR_dom_sf"/>
</dbReference>
<evidence type="ECO:0000256" key="2">
    <source>
        <dbReference type="ARBA" id="ARBA00022737"/>
    </source>
</evidence>
<keyword evidence="3" id="KW-0175">Coiled coil</keyword>
<evidence type="ECO:0000313" key="6">
    <source>
        <dbReference type="RefSeq" id="XP_028368476.2"/>
    </source>
</evidence>
<dbReference type="SMART" id="SM00369">
    <property type="entry name" value="LRR_TYP"/>
    <property type="match status" value="3"/>
</dbReference>
<dbReference type="KEGG" id="pdic:114497017"/>
<dbReference type="GeneID" id="114497017"/>
<evidence type="ECO:0000256" key="4">
    <source>
        <dbReference type="SAM" id="MobiDB-lite"/>
    </source>
</evidence>